<protein>
    <submittedName>
        <fullName evidence="15">Quinohemoprotein ethanol dehydrogenase</fullName>
    </submittedName>
</protein>
<dbReference type="GO" id="GO:0005509">
    <property type="term" value="F:calcium ion binding"/>
    <property type="evidence" value="ECO:0007669"/>
    <property type="project" value="InterPro"/>
</dbReference>
<feature type="chain" id="PRO_5013205205" evidence="13">
    <location>
        <begin position="27"/>
        <end position="696"/>
    </location>
</feature>
<evidence type="ECO:0000256" key="9">
    <source>
        <dbReference type="ARBA" id="ARBA00023157"/>
    </source>
</evidence>
<accession>A0A1T5GUX3</accession>
<dbReference type="PROSITE" id="PS51007">
    <property type="entry name" value="CYTC"/>
    <property type="match status" value="1"/>
</dbReference>
<dbReference type="SUPFAM" id="SSF46626">
    <property type="entry name" value="Cytochrome c"/>
    <property type="match status" value="1"/>
</dbReference>
<evidence type="ECO:0000256" key="13">
    <source>
        <dbReference type="SAM" id="SignalP"/>
    </source>
</evidence>
<evidence type="ECO:0000256" key="12">
    <source>
        <dbReference type="PIRSR" id="PIRSR617512-3"/>
    </source>
</evidence>
<feature type="binding site" evidence="12">
    <location>
        <position position="323"/>
    </location>
    <ligand>
        <name>Ca(2+)</name>
        <dbReference type="ChEBI" id="CHEBI:29108"/>
    </ligand>
</feature>
<dbReference type="NCBIfam" id="TIGR03075">
    <property type="entry name" value="PQQ_enz_alc_DH"/>
    <property type="match status" value="1"/>
</dbReference>
<dbReference type="Pfam" id="PF13442">
    <property type="entry name" value="Cytochrome_CBB3"/>
    <property type="match status" value="1"/>
</dbReference>
<evidence type="ECO:0000256" key="7">
    <source>
        <dbReference type="ARBA" id="ARBA00023002"/>
    </source>
</evidence>
<feature type="active site" description="Proton acceptor" evidence="10">
    <location>
        <position position="323"/>
    </location>
</feature>
<dbReference type="InterPro" id="IPR009056">
    <property type="entry name" value="Cyt_c-like_dom"/>
</dbReference>
<dbReference type="Gene3D" id="2.140.10.10">
    <property type="entry name" value="Quinoprotein alcohol dehydrogenase-like superfamily"/>
    <property type="match status" value="1"/>
</dbReference>
<feature type="binding site" description="axial binding residue" evidence="12">
    <location>
        <position position="629"/>
    </location>
    <ligand>
        <name>heme c</name>
        <dbReference type="ChEBI" id="CHEBI:61717"/>
    </ligand>
    <ligandPart>
        <name>Fe</name>
        <dbReference type="ChEBI" id="CHEBI:18248"/>
    </ligandPart>
</feature>
<evidence type="ECO:0000256" key="8">
    <source>
        <dbReference type="ARBA" id="ARBA00023004"/>
    </source>
</evidence>
<feature type="binding site" description="covalent" evidence="11">
    <location>
        <position position="628"/>
    </location>
    <ligand>
        <name>heme c</name>
        <dbReference type="ChEBI" id="CHEBI:61717"/>
    </ligand>
</feature>
<dbReference type="InterPro" id="IPR002372">
    <property type="entry name" value="PQQ_rpt_dom"/>
</dbReference>
<evidence type="ECO:0000256" key="6">
    <source>
        <dbReference type="ARBA" id="ARBA00022891"/>
    </source>
</evidence>
<keyword evidence="2 11" id="KW-0349">Heme</keyword>
<feature type="binding site" description="axial binding residue" evidence="12">
    <location>
        <position position="668"/>
    </location>
    <ligand>
        <name>heme c</name>
        <dbReference type="ChEBI" id="CHEBI:61717"/>
    </ligand>
    <ligandPart>
        <name>Fe</name>
        <dbReference type="ChEBI" id="CHEBI:18248"/>
    </ligandPart>
</feature>
<dbReference type="GO" id="GO:0020037">
    <property type="term" value="F:heme binding"/>
    <property type="evidence" value="ECO:0007669"/>
    <property type="project" value="InterPro"/>
</dbReference>
<dbReference type="InterPro" id="IPR036909">
    <property type="entry name" value="Cyt_c-like_dom_sf"/>
</dbReference>
<keyword evidence="6 11" id="KW-0634">PQQ</keyword>
<evidence type="ECO:0000256" key="2">
    <source>
        <dbReference type="ARBA" id="ARBA00022617"/>
    </source>
</evidence>
<keyword evidence="3 12" id="KW-0479">Metal-binding</keyword>
<evidence type="ECO:0000259" key="14">
    <source>
        <dbReference type="PROSITE" id="PS51007"/>
    </source>
</evidence>
<keyword evidence="5 12" id="KW-0106">Calcium</keyword>
<gene>
    <name evidence="15" type="ORF">SAMN06295920_12036</name>
</gene>
<dbReference type="SUPFAM" id="SSF50998">
    <property type="entry name" value="Quinoprotein alcohol dehydrogenase-like"/>
    <property type="match status" value="1"/>
</dbReference>
<evidence type="ECO:0000256" key="3">
    <source>
        <dbReference type="ARBA" id="ARBA00022723"/>
    </source>
</evidence>
<dbReference type="Gene3D" id="1.10.760.10">
    <property type="entry name" value="Cytochrome c-like domain"/>
    <property type="match status" value="1"/>
</dbReference>
<sequence length="696" mass="75774">MPMSKRTRILIGFVTFATVPAMTLLAGGASPPSGVSALVDQSDGRNWAAFGRTFGEQHFSPLADINDKTIGRLHLAWYVDLPPEASISAPLAIDGVLYTATGHSVVRAWDAGSGRRLWEFDPKAPEASGMKLRQGWGSRGLAWWNGKLYVGTQDGRLIAIDARTGREIWSQLTVSKDDLRFISGAPRVFDGKVIIGHGGADAGDTRGYVTTYDAETGKQLWRFYTVPGNPADGFENDAMEMAAKTWSGQWWKFGGGGTVWNAMTYDARTDTVYIGTGNGSPWNHRVRSQGEGDNLFLCSIVALDAKTGRYKWHYQINPGESWDYNAAMDMELADLDISGQRRQVLMTAPKNGFFYVIDRITGKLISAEPIAKVSWASKIDLATGRPVEMPGIRYADSQKSVMWPGTAGAHNWLPMSFDPRTGIAYIPKIEMATIYDDKGIDTGKWRRPSGNFIDGANHADMITPLPGAGTSALLAWDVRRQKPLWSVPTPGFWNGGTMATAGNLVFQGHADGSFNAFASDSGKKLWRFDAQVGVLAPPITYRARGRQYVTVLTGFGGAGAILGEIANRYGWDYRSQKRRILTFALDGKASLPPASPTAAPVEPDTDFAPDAALVAEGQAVYGARCTYCHGVFAVAAGLAPDLRRSPIVRDKDAFAAIVHGGALVPNGMPQFAELSDRELESIRQYVRSENRKSLRK</sequence>
<keyword evidence="7" id="KW-0560">Oxidoreductase</keyword>
<evidence type="ECO:0000256" key="5">
    <source>
        <dbReference type="ARBA" id="ARBA00022837"/>
    </source>
</evidence>
<evidence type="ECO:0000256" key="4">
    <source>
        <dbReference type="ARBA" id="ARBA00022729"/>
    </source>
</evidence>
<feature type="binding site" evidence="11">
    <location>
        <begin position="199"/>
        <end position="200"/>
    </location>
    <ligand>
        <name>pyrroloquinoline quinone</name>
        <dbReference type="ChEBI" id="CHEBI:58442"/>
    </ligand>
</feature>
<feature type="binding site" description="covalent" evidence="11">
    <location>
        <position position="625"/>
    </location>
    <ligand>
        <name>heme c</name>
        <dbReference type="ChEBI" id="CHEBI:61717"/>
    </ligand>
</feature>
<comment type="cofactor">
    <cofactor evidence="11">
        <name>heme c</name>
        <dbReference type="ChEBI" id="CHEBI:61717"/>
    </cofactor>
    <text evidence="11">Binds 1 heme c group per subunit.</text>
</comment>
<dbReference type="PANTHER" id="PTHR32303">
    <property type="entry name" value="QUINOPROTEIN ALCOHOL DEHYDROGENASE (CYTOCHROME C)"/>
    <property type="match status" value="1"/>
</dbReference>
<keyword evidence="16" id="KW-1185">Reference proteome</keyword>
<dbReference type="InterPro" id="IPR018391">
    <property type="entry name" value="PQQ_b-propeller_rpt"/>
</dbReference>
<feature type="signal peptide" evidence="13">
    <location>
        <begin position="1"/>
        <end position="26"/>
    </location>
</feature>
<comment type="similarity">
    <text evidence="1">Belongs to the bacterial PQQ dehydrogenase family.</text>
</comment>
<name>A0A1T5GUX3_9SPHN</name>
<dbReference type="Proteomes" id="UP000189818">
    <property type="component" value="Unassembled WGS sequence"/>
</dbReference>
<feature type="domain" description="Cytochrome c" evidence="14">
    <location>
        <begin position="612"/>
        <end position="690"/>
    </location>
</feature>
<dbReference type="STRING" id="439228.SAMN06295920_12036"/>
<dbReference type="PROSITE" id="PS00364">
    <property type="entry name" value="BACTERIAL_PQQ_2"/>
    <property type="match status" value="1"/>
</dbReference>
<feature type="binding site" evidence="11">
    <location>
        <position position="350"/>
    </location>
    <ligand>
        <name>pyrroloquinoline quinone</name>
        <dbReference type="ChEBI" id="CHEBI:58442"/>
    </ligand>
</feature>
<dbReference type="CDD" id="cd10279">
    <property type="entry name" value="PQQ_ADH_II"/>
    <property type="match status" value="1"/>
</dbReference>
<dbReference type="AlphaFoldDB" id="A0A1T5GUX3"/>
<evidence type="ECO:0000313" key="15">
    <source>
        <dbReference type="EMBL" id="SKC12168.1"/>
    </source>
</evidence>
<feature type="binding site" evidence="12">
    <location>
        <position position="278"/>
    </location>
    <ligand>
        <name>Ca(2+)</name>
        <dbReference type="ChEBI" id="CHEBI:29108"/>
    </ligand>
</feature>
<organism evidence="15 16">
    <name type="scientific">Rhizorhabdus histidinilytica</name>
    <dbReference type="NCBI Taxonomy" id="439228"/>
    <lineage>
        <taxon>Bacteria</taxon>
        <taxon>Pseudomonadati</taxon>
        <taxon>Pseudomonadota</taxon>
        <taxon>Alphaproteobacteria</taxon>
        <taxon>Sphingomonadales</taxon>
        <taxon>Sphingomonadaceae</taxon>
        <taxon>Rhizorhabdus</taxon>
    </lineage>
</organism>
<dbReference type="OrthoDB" id="9794322at2"/>
<comment type="cofactor">
    <cofactor evidence="12">
        <name>Ca(2+)</name>
        <dbReference type="ChEBI" id="CHEBI:29108"/>
    </cofactor>
    <text evidence="12">Binds 1 Ca(2+) ion per subunit.</text>
</comment>
<dbReference type="SMART" id="SM00564">
    <property type="entry name" value="PQQ"/>
    <property type="match status" value="5"/>
</dbReference>
<dbReference type="GO" id="GO:0016614">
    <property type="term" value="F:oxidoreductase activity, acting on CH-OH group of donors"/>
    <property type="evidence" value="ECO:0007669"/>
    <property type="project" value="InterPro"/>
</dbReference>
<dbReference type="Pfam" id="PF01011">
    <property type="entry name" value="PQQ"/>
    <property type="match status" value="2"/>
</dbReference>
<reference evidence="16" key="1">
    <citation type="submission" date="2017-02" db="EMBL/GenBank/DDBJ databases">
        <authorList>
            <person name="Varghese N."/>
            <person name="Submissions S."/>
        </authorList>
    </citation>
    <scope>NUCLEOTIDE SEQUENCE [LARGE SCALE GENOMIC DNA]</scope>
    <source>
        <strain evidence="16">UM2</strain>
    </source>
</reference>
<evidence type="ECO:0000256" key="1">
    <source>
        <dbReference type="ARBA" id="ARBA00008156"/>
    </source>
</evidence>
<dbReference type="EMBL" id="FUYM01000020">
    <property type="protein sequence ID" value="SKC12168.1"/>
    <property type="molecule type" value="Genomic_DNA"/>
</dbReference>
<keyword evidence="4 13" id="KW-0732">Signal</keyword>
<keyword evidence="8 12" id="KW-0408">Iron</keyword>
<dbReference type="InterPro" id="IPR001479">
    <property type="entry name" value="Quinoprotein_DH_CS"/>
</dbReference>
<feature type="binding site" evidence="11">
    <location>
        <position position="139"/>
    </location>
    <ligand>
        <name>pyrroloquinoline quinone</name>
        <dbReference type="ChEBI" id="CHEBI:58442"/>
    </ligand>
</feature>
<dbReference type="InterPro" id="IPR011047">
    <property type="entry name" value="Quinoprotein_ADH-like_sf"/>
</dbReference>
<evidence type="ECO:0000313" key="16">
    <source>
        <dbReference type="Proteomes" id="UP000189818"/>
    </source>
</evidence>
<feature type="binding site" evidence="11">
    <location>
        <position position="258"/>
    </location>
    <ligand>
        <name>pyrroloquinoline quinone</name>
        <dbReference type="ChEBI" id="CHEBI:58442"/>
    </ligand>
</feature>
<evidence type="ECO:0000256" key="10">
    <source>
        <dbReference type="PIRSR" id="PIRSR617512-1"/>
    </source>
</evidence>
<dbReference type="GO" id="GO:0030288">
    <property type="term" value="C:outer membrane-bounded periplasmic space"/>
    <property type="evidence" value="ECO:0007669"/>
    <property type="project" value="InterPro"/>
</dbReference>
<dbReference type="GO" id="GO:0016020">
    <property type="term" value="C:membrane"/>
    <property type="evidence" value="ECO:0007669"/>
    <property type="project" value="InterPro"/>
</dbReference>
<comment type="cofactor">
    <cofactor evidence="11">
        <name>pyrroloquinoline quinone</name>
        <dbReference type="ChEBI" id="CHEBI:58442"/>
    </cofactor>
    <text evidence="11">Binds 1 PQQ group per subunit.</text>
</comment>
<dbReference type="GO" id="GO:0009055">
    <property type="term" value="F:electron transfer activity"/>
    <property type="evidence" value="ECO:0007669"/>
    <property type="project" value="InterPro"/>
</dbReference>
<evidence type="ECO:0000256" key="11">
    <source>
        <dbReference type="PIRSR" id="PIRSR617512-2"/>
    </source>
</evidence>
<dbReference type="InterPro" id="IPR017512">
    <property type="entry name" value="PQQ_MeOH/EtOH_DH"/>
</dbReference>
<keyword evidence="9" id="KW-1015">Disulfide bond</keyword>
<proteinExistence type="inferred from homology"/>
<feature type="binding site" evidence="11">
    <location>
        <begin position="411"/>
        <end position="412"/>
    </location>
    <ligand>
        <name>pyrroloquinoline quinone</name>
        <dbReference type="ChEBI" id="CHEBI:58442"/>
    </ligand>
</feature>